<protein>
    <submittedName>
        <fullName evidence="1">Uncharacterized protein</fullName>
    </submittedName>
</protein>
<sequence>MTRFARNVPRVRALRAFRDTRRPPRVRASSKGVAVPTAERTERDMIKTNFATTAPMGVVHADRAASGRVVATTEVTERGKPVTLARFEENAPGRPSYWVPLSSLE</sequence>
<dbReference type="Proteomes" id="UP001242841">
    <property type="component" value="Segment"/>
</dbReference>
<organism evidence="1 2">
    <name type="scientific">Rhodococcus phage Trogglehumper</name>
    <dbReference type="NCBI Taxonomy" id="3038381"/>
    <lineage>
        <taxon>Viruses</taxon>
        <taxon>Duplodnaviria</taxon>
        <taxon>Heunggongvirae</taxon>
        <taxon>Uroviricota</taxon>
        <taxon>Caudoviricetes</taxon>
        <taxon>Caudoviricetes incertae sedis</taxon>
        <taxon>Trogglehumpervirus</taxon>
        <taxon>Trogglehumpervirus trogglehumper</taxon>
    </lineage>
</organism>
<proteinExistence type="predicted"/>
<name>A0AAF0GLH4_9CAUD</name>
<dbReference type="EMBL" id="OQ709222">
    <property type="protein sequence ID" value="WGH21994.1"/>
    <property type="molecule type" value="Genomic_DNA"/>
</dbReference>
<accession>A0AAF0GLH4</accession>
<evidence type="ECO:0000313" key="2">
    <source>
        <dbReference type="Proteomes" id="UP001242841"/>
    </source>
</evidence>
<keyword evidence="2" id="KW-1185">Reference proteome</keyword>
<gene>
    <name evidence="1" type="primary">113</name>
    <name evidence="1" type="ORF">SEA_TROGGLEHUMPER_113</name>
</gene>
<reference evidence="1" key="1">
    <citation type="submission" date="2023-03" db="EMBL/GenBank/DDBJ databases">
        <authorList>
            <person name="Aguilar E."/>
            <person name="Antigua R."/>
            <person name="Antonino C."/>
            <person name="Bisram R."/>
            <person name="Chen J."/>
            <person name="Davilmar B."/>
            <person name="Del R.K."/>
            <person name="Germosen J."/>
            <person name="Hernandez J."/>
            <person name="Kelloggs L."/>
            <person name="Lema C."/>
            <person name="Li J."/>
            <person name="Melendez A."/>
            <person name="Mohammed I."/>
            <person name="Ryan A."/>
            <person name="Singh S."/>
            <person name="Tariq H."/>
            <person name="Golebiewska U.P."/>
            <person name="Russell D.A."/>
            <person name="Jacobs-Sera D."/>
            <person name="Hatfull G.F."/>
        </authorList>
    </citation>
    <scope>NUCLEOTIDE SEQUENCE</scope>
</reference>
<evidence type="ECO:0000313" key="1">
    <source>
        <dbReference type="EMBL" id="WGH21994.1"/>
    </source>
</evidence>